<keyword evidence="2" id="KW-1185">Reference proteome</keyword>
<evidence type="ECO:0000313" key="1">
    <source>
        <dbReference type="EMBL" id="KAK7312987.1"/>
    </source>
</evidence>
<protein>
    <submittedName>
        <fullName evidence="1">Uncharacterized protein</fullName>
    </submittedName>
</protein>
<dbReference type="EMBL" id="JAYMYQ010000009">
    <property type="protein sequence ID" value="KAK7312987.1"/>
    <property type="molecule type" value="Genomic_DNA"/>
</dbReference>
<reference evidence="1 2" key="1">
    <citation type="submission" date="2024-01" db="EMBL/GenBank/DDBJ databases">
        <title>The genomes of 5 underutilized Papilionoideae crops provide insights into root nodulation and disease resistanc.</title>
        <authorList>
            <person name="Jiang F."/>
        </authorList>
    </citation>
    <scope>NUCLEOTIDE SEQUENCE [LARGE SCALE GENOMIC DNA]</scope>
    <source>
        <strain evidence="1">LVBAO_FW01</strain>
        <tissue evidence="1">Leaves</tissue>
    </source>
</reference>
<sequence length="144" mass="16521">MIVRTELWVAAELRFFMGLHYCLEQLQPRDYALCTTIIPLLSAPRDSKSHNITRCELQGPWHRFWSAEALLTICVRSTNVHIPCLHVMACIEVAWNYGKYVGSEGKSCKWPCKLWATLTTREGHAHVFPMSESKHEQRLGHAAT</sequence>
<proteinExistence type="predicted"/>
<evidence type="ECO:0000313" key="2">
    <source>
        <dbReference type="Proteomes" id="UP001367508"/>
    </source>
</evidence>
<gene>
    <name evidence="1" type="ORF">VNO77_37292</name>
</gene>
<organism evidence="1 2">
    <name type="scientific">Canavalia gladiata</name>
    <name type="common">Sword bean</name>
    <name type="synonym">Dolichos gladiatus</name>
    <dbReference type="NCBI Taxonomy" id="3824"/>
    <lineage>
        <taxon>Eukaryota</taxon>
        <taxon>Viridiplantae</taxon>
        <taxon>Streptophyta</taxon>
        <taxon>Embryophyta</taxon>
        <taxon>Tracheophyta</taxon>
        <taxon>Spermatophyta</taxon>
        <taxon>Magnoliopsida</taxon>
        <taxon>eudicotyledons</taxon>
        <taxon>Gunneridae</taxon>
        <taxon>Pentapetalae</taxon>
        <taxon>rosids</taxon>
        <taxon>fabids</taxon>
        <taxon>Fabales</taxon>
        <taxon>Fabaceae</taxon>
        <taxon>Papilionoideae</taxon>
        <taxon>50 kb inversion clade</taxon>
        <taxon>NPAAA clade</taxon>
        <taxon>indigoferoid/millettioid clade</taxon>
        <taxon>Phaseoleae</taxon>
        <taxon>Canavalia</taxon>
    </lineage>
</organism>
<dbReference type="AlphaFoldDB" id="A0AAN9K8S8"/>
<comment type="caution">
    <text evidence="1">The sequence shown here is derived from an EMBL/GenBank/DDBJ whole genome shotgun (WGS) entry which is preliminary data.</text>
</comment>
<dbReference type="Proteomes" id="UP001367508">
    <property type="component" value="Unassembled WGS sequence"/>
</dbReference>
<accession>A0AAN9K8S8</accession>
<name>A0AAN9K8S8_CANGL</name>